<dbReference type="PANTHER" id="PTHR21324">
    <property type="entry name" value="FASTING-INDUCIBLE INTEGRAL MEMBRANE PROTEIN TM6P1-RELATED"/>
    <property type="match status" value="1"/>
</dbReference>
<keyword evidence="9" id="KW-1185">Reference proteome</keyword>
<feature type="transmembrane region" description="Helical" evidence="6">
    <location>
        <begin position="159"/>
        <end position="181"/>
    </location>
</feature>
<accession>A0A482X3A6</accession>
<sequence length="256" mass="28882">MIIKGLHLIPVVLFIVLPSTFVGTYIYAVMKGHVEPYFPYISDAGTRAPESCVFGQLINMCSVMLAISVYVRYCHVYQYCVECNFPSKVLTLNKIGVWLGLLSCLGLSLVANFQETNVFAIHIFGAFLCFGLGTIYFWLQAICSYHMTPLVNTPYVSNLRAVLATICTIFFVIMAGCGITAHLRFHGQDPRKWYPTDGGWVLHVISTTSEWIIAICFCSFILSFSNEFRDITIHHPQIQLNRPQMLIENTNDEPIS</sequence>
<comment type="similarity">
    <text evidence="2">Belongs to the DRAM/TMEM150 family.</text>
</comment>
<dbReference type="GO" id="GO:0012505">
    <property type="term" value="C:endomembrane system"/>
    <property type="evidence" value="ECO:0007669"/>
    <property type="project" value="UniProtKB-SubCell"/>
</dbReference>
<feature type="transmembrane region" description="Helical" evidence="6">
    <location>
        <begin position="201"/>
        <end position="224"/>
    </location>
</feature>
<evidence type="ECO:0000256" key="2">
    <source>
        <dbReference type="ARBA" id="ARBA00006565"/>
    </source>
</evidence>
<evidence type="ECO:0000313" key="8">
    <source>
        <dbReference type="EMBL" id="RZF40096.1"/>
    </source>
</evidence>
<protein>
    <recommendedName>
        <fullName evidence="7">CWH43-like N-terminal domain-containing protein</fullName>
    </recommendedName>
</protein>
<feature type="transmembrane region" description="Helical" evidence="6">
    <location>
        <begin position="119"/>
        <end position="139"/>
    </location>
</feature>
<dbReference type="FunCoup" id="A0A482X3A6">
    <property type="interactions" value="264"/>
</dbReference>
<reference evidence="8 9" key="1">
    <citation type="journal article" date="2017" name="Gigascience">
        <title>Genome sequence of the small brown planthopper, Laodelphax striatellus.</title>
        <authorList>
            <person name="Zhu J."/>
            <person name="Jiang F."/>
            <person name="Wang X."/>
            <person name="Yang P."/>
            <person name="Bao Y."/>
            <person name="Zhao W."/>
            <person name="Wang W."/>
            <person name="Lu H."/>
            <person name="Wang Q."/>
            <person name="Cui N."/>
            <person name="Li J."/>
            <person name="Chen X."/>
            <person name="Luo L."/>
            <person name="Yu J."/>
            <person name="Kang L."/>
            <person name="Cui F."/>
        </authorList>
    </citation>
    <scope>NUCLEOTIDE SEQUENCE [LARGE SCALE GENOMIC DNA]</scope>
    <source>
        <strain evidence="8">Lst14</strain>
    </source>
</reference>
<feature type="domain" description="CWH43-like N-terminal" evidence="7">
    <location>
        <begin position="7"/>
        <end position="231"/>
    </location>
</feature>
<dbReference type="Proteomes" id="UP000291343">
    <property type="component" value="Unassembled WGS sequence"/>
</dbReference>
<evidence type="ECO:0000256" key="1">
    <source>
        <dbReference type="ARBA" id="ARBA00004127"/>
    </source>
</evidence>
<dbReference type="InterPro" id="IPR050911">
    <property type="entry name" value="DRAM/TMEM150_Autophagy_Mod"/>
</dbReference>
<dbReference type="InterPro" id="IPR019402">
    <property type="entry name" value="CWH43_N"/>
</dbReference>
<feature type="transmembrane region" description="Helical" evidence="6">
    <location>
        <begin position="7"/>
        <end position="28"/>
    </location>
</feature>
<dbReference type="PANTHER" id="PTHR21324:SF2">
    <property type="entry name" value="EG:22E5.9 PROTEIN"/>
    <property type="match status" value="1"/>
</dbReference>
<evidence type="ECO:0000256" key="5">
    <source>
        <dbReference type="ARBA" id="ARBA00023136"/>
    </source>
</evidence>
<dbReference type="EMBL" id="QKKF02019433">
    <property type="protein sequence ID" value="RZF40096.1"/>
    <property type="molecule type" value="Genomic_DNA"/>
</dbReference>
<dbReference type="AlphaFoldDB" id="A0A482X3A6"/>
<dbReference type="OrthoDB" id="191706at2759"/>
<evidence type="ECO:0000256" key="6">
    <source>
        <dbReference type="SAM" id="Phobius"/>
    </source>
</evidence>
<gene>
    <name evidence="8" type="ORF">LSTR_LSTR002499</name>
</gene>
<evidence type="ECO:0000259" key="7">
    <source>
        <dbReference type="Pfam" id="PF10277"/>
    </source>
</evidence>
<proteinExistence type="inferred from homology"/>
<dbReference type="InParanoid" id="A0A482X3A6"/>
<comment type="caution">
    <text evidence="8">The sequence shown here is derived from an EMBL/GenBank/DDBJ whole genome shotgun (WGS) entry which is preliminary data.</text>
</comment>
<organism evidence="8 9">
    <name type="scientific">Laodelphax striatellus</name>
    <name type="common">Small brown planthopper</name>
    <name type="synonym">Delphax striatella</name>
    <dbReference type="NCBI Taxonomy" id="195883"/>
    <lineage>
        <taxon>Eukaryota</taxon>
        <taxon>Metazoa</taxon>
        <taxon>Ecdysozoa</taxon>
        <taxon>Arthropoda</taxon>
        <taxon>Hexapoda</taxon>
        <taxon>Insecta</taxon>
        <taxon>Pterygota</taxon>
        <taxon>Neoptera</taxon>
        <taxon>Paraneoptera</taxon>
        <taxon>Hemiptera</taxon>
        <taxon>Auchenorrhyncha</taxon>
        <taxon>Fulgoroidea</taxon>
        <taxon>Delphacidae</taxon>
        <taxon>Criomorphinae</taxon>
        <taxon>Laodelphax</taxon>
    </lineage>
</organism>
<evidence type="ECO:0000313" key="9">
    <source>
        <dbReference type="Proteomes" id="UP000291343"/>
    </source>
</evidence>
<evidence type="ECO:0000256" key="4">
    <source>
        <dbReference type="ARBA" id="ARBA00022989"/>
    </source>
</evidence>
<dbReference type="Pfam" id="PF10277">
    <property type="entry name" value="Frag1"/>
    <property type="match status" value="1"/>
</dbReference>
<keyword evidence="5 6" id="KW-0472">Membrane</keyword>
<keyword evidence="4 6" id="KW-1133">Transmembrane helix</keyword>
<comment type="subcellular location">
    <subcellularLocation>
        <location evidence="1">Endomembrane system</location>
        <topology evidence="1">Multi-pass membrane protein</topology>
    </subcellularLocation>
</comment>
<name>A0A482X3A6_LAOST</name>
<feature type="transmembrane region" description="Helical" evidence="6">
    <location>
        <begin position="95"/>
        <end position="113"/>
    </location>
</feature>
<keyword evidence="3 6" id="KW-0812">Transmembrane</keyword>
<evidence type="ECO:0000256" key="3">
    <source>
        <dbReference type="ARBA" id="ARBA00022692"/>
    </source>
</evidence>
<feature type="transmembrane region" description="Helical" evidence="6">
    <location>
        <begin position="53"/>
        <end position="74"/>
    </location>
</feature>